<proteinExistence type="predicted"/>
<dbReference type="AlphaFoldDB" id="A0A1M6WV74"/>
<dbReference type="InterPro" id="IPR036390">
    <property type="entry name" value="WH_DNA-bd_sf"/>
</dbReference>
<reference evidence="3" key="1">
    <citation type="submission" date="2016-11" db="EMBL/GenBank/DDBJ databases">
        <authorList>
            <person name="Varghese N."/>
            <person name="Submissions S."/>
        </authorList>
    </citation>
    <scope>NUCLEOTIDE SEQUENCE [LARGE SCALE GENOMIC DNA]</scope>
    <source>
        <strain evidence="3">USBA-503</strain>
    </source>
</reference>
<evidence type="ECO:0000259" key="1">
    <source>
        <dbReference type="Pfam" id="PF03551"/>
    </source>
</evidence>
<dbReference type="OrthoDB" id="9808017at2"/>
<dbReference type="EMBL" id="FRAF01000030">
    <property type="protein sequence ID" value="SHK97672.1"/>
    <property type="molecule type" value="Genomic_DNA"/>
</dbReference>
<dbReference type="Gene3D" id="1.10.10.10">
    <property type="entry name" value="Winged helix-like DNA-binding domain superfamily/Winged helix DNA-binding domain"/>
    <property type="match status" value="1"/>
</dbReference>
<evidence type="ECO:0000313" key="3">
    <source>
        <dbReference type="Proteomes" id="UP000184016"/>
    </source>
</evidence>
<dbReference type="Proteomes" id="UP000184016">
    <property type="component" value="Unassembled WGS sequence"/>
</dbReference>
<dbReference type="RefSeq" id="WP_072875150.1">
    <property type="nucleotide sequence ID" value="NZ_FRAF01000030.1"/>
</dbReference>
<dbReference type="InterPro" id="IPR052509">
    <property type="entry name" value="Metal_resp_DNA-bind_regulator"/>
</dbReference>
<accession>A0A1M6WV74</accession>
<dbReference type="InterPro" id="IPR036388">
    <property type="entry name" value="WH-like_DNA-bd_sf"/>
</dbReference>
<keyword evidence="2" id="KW-0238">DNA-binding</keyword>
<organism evidence="2 3">
    <name type="scientific">Alicyclobacillus tolerans</name>
    <dbReference type="NCBI Taxonomy" id="90970"/>
    <lineage>
        <taxon>Bacteria</taxon>
        <taxon>Bacillati</taxon>
        <taxon>Bacillota</taxon>
        <taxon>Bacilli</taxon>
        <taxon>Bacillales</taxon>
        <taxon>Alicyclobacillaceae</taxon>
        <taxon>Alicyclobacillus</taxon>
    </lineage>
</organism>
<sequence>MEINTQVLKGYIDTIILSLLNEGEMYGYQLANAVWERTGGNFELKEGTMYLSLKRLQANGFIESYWGGNEGGGARRKYYYILDSGKKLYDDKVKEWRLVKSLLDTFLKEGDDHDA</sequence>
<keyword evidence="3" id="KW-1185">Reference proteome</keyword>
<dbReference type="InterPro" id="IPR005149">
    <property type="entry name" value="Tscrpt_reg_PadR_N"/>
</dbReference>
<feature type="domain" description="Transcription regulator PadR N-terminal" evidence="1">
    <location>
        <begin position="16"/>
        <end position="88"/>
    </location>
</feature>
<dbReference type="PANTHER" id="PTHR33169">
    <property type="entry name" value="PADR-FAMILY TRANSCRIPTIONAL REGULATOR"/>
    <property type="match status" value="1"/>
</dbReference>
<name>A0A1M6WV74_9BACL</name>
<dbReference type="GO" id="GO:0003677">
    <property type="term" value="F:DNA binding"/>
    <property type="evidence" value="ECO:0007669"/>
    <property type="project" value="UniProtKB-KW"/>
</dbReference>
<dbReference type="STRING" id="1830138.SAMN05443507_1302"/>
<dbReference type="PANTHER" id="PTHR33169:SF14">
    <property type="entry name" value="TRANSCRIPTIONAL REGULATOR RV3488"/>
    <property type="match status" value="1"/>
</dbReference>
<gene>
    <name evidence="2" type="ORF">SAMN05443507_1302</name>
</gene>
<evidence type="ECO:0000313" key="2">
    <source>
        <dbReference type="EMBL" id="SHK97672.1"/>
    </source>
</evidence>
<protein>
    <submittedName>
        <fullName evidence="2">DNA-binding transcriptional regulator, PadR family</fullName>
    </submittedName>
</protein>
<dbReference type="SUPFAM" id="SSF46785">
    <property type="entry name" value="Winged helix' DNA-binding domain"/>
    <property type="match status" value="1"/>
</dbReference>
<dbReference type="Pfam" id="PF03551">
    <property type="entry name" value="PadR"/>
    <property type="match status" value="1"/>
</dbReference>